<dbReference type="Pfam" id="PF01841">
    <property type="entry name" value="Transglut_core"/>
    <property type="match status" value="1"/>
</dbReference>
<accession>A0A368VRG7</accession>
<dbReference type="RefSeq" id="WP_245976601.1">
    <property type="nucleotide sequence ID" value="NZ_QPJD01000020.1"/>
</dbReference>
<keyword evidence="1" id="KW-0472">Membrane</keyword>
<dbReference type="SMART" id="SM00460">
    <property type="entry name" value="TGc"/>
    <property type="match status" value="1"/>
</dbReference>
<dbReference type="InterPro" id="IPR052557">
    <property type="entry name" value="CAP/Cytokinesis_protein"/>
</dbReference>
<feature type="domain" description="Transglutaminase-like" evidence="2">
    <location>
        <begin position="303"/>
        <end position="367"/>
    </location>
</feature>
<reference evidence="3 4" key="1">
    <citation type="submission" date="2018-07" db="EMBL/GenBank/DDBJ databases">
        <title>Genomic Encyclopedia of Type Strains, Phase III (KMG-III): the genomes of soil and plant-associated and newly described type strains.</title>
        <authorList>
            <person name="Whitman W."/>
        </authorList>
    </citation>
    <scope>NUCLEOTIDE SEQUENCE [LARGE SCALE GENOMIC DNA]</scope>
    <source>
        <strain evidence="3 4">CECT 7506</strain>
    </source>
</reference>
<proteinExistence type="predicted"/>
<comment type="caution">
    <text evidence="3">The sequence shown here is derived from an EMBL/GenBank/DDBJ whole genome shotgun (WGS) entry which is preliminary data.</text>
</comment>
<dbReference type="InterPro" id="IPR038765">
    <property type="entry name" value="Papain-like_cys_pep_sf"/>
</dbReference>
<organism evidence="3 4">
    <name type="scientific">Paenibacillus prosopidis</name>
    <dbReference type="NCBI Taxonomy" id="630520"/>
    <lineage>
        <taxon>Bacteria</taxon>
        <taxon>Bacillati</taxon>
        <taxon>Bacillota</taxon>
        <taxon>Bacilli</taxon>
        <taxon>Bacillales</taxon>
        <taxon>Paenibacillaceae</taxon>
        <taxon>Paenibacillus</taxon>
    </lineage>
</organism>
<dbReference type="Proteomes" id="UP000252415">
    <property type="component" value="Unassembled WGS sequence"/>
</dbReference>
<feature type="transmembrane region" description="Helical" evidence="1">
    <location>
        <begin position="173"/>
        <end position="191"/>
    </location>
</feature>
<dbReference type="PANTHER" id="PTHR46333">
    <property type="entry name" value="CYTOKINESIS PROTEIN 3"/>
    <property type="match status" value="1"/>
</dbReference>
<sequence length="387" mass="43033">MPMNNWDQLIREPEPVAIIVLLLLLGSLVQGMRRGASGSARRLFYFVWEGVVIVVCLVLAGQLTNVCSPVIADWLTRHVNIPLRELGDVEQAWFTLLTSLRDFALLRYGVLFLISYLLLRALASLVEPLIERFVFSMLKGGREESVQELPGKRSASRVVGAIIGAAHGAGRSFIFVALLFVYVSLVPNGWFTDKISKSPLYTEAASWLAPVAGDVLAGQGPVLTEAVQAQFQQILQRKYEIIDYAVPAEIEKAALYVTKDALTNEDKARKLYDWLGTRIAYDWDKARNYEQFGIWKEQTPPQTFVTRKGVCIDIARLYAVMARSAGLEVRVVTGMGADGRGGYGPHAWNEVKIGEGDSGWIPLDATWASSGDWFNPPQFEQTHIRDA</sequence>
<dbReference type="InterPro" id="IPR002931">
    <property type="entry name" value="Transglutaminase-like"/>
</dbReference>
<dbReference type="AlphaFoldDB" id="A0A368VRG7"/>
<keyword evidence="1" id="KW-1133">Transmembrane helix</keyword>
<keyword evidence="4" id="KW-1185">Reference proteome</keyword>
<dbReference type="SUPFAM" id="SSF54001">
    <property type="entry name" value="Cysteine proteinases"/>
    <property type="match status" value="1"/>
</dbReference>
<evidence type="ECO:0000259" key="2">
    <source>
        <dbReference type="SMART" id="SM00460"/>
    </source>
</evidence>
<dbReference type="Gene3D" id="3.10.620.30">
    <property type="match status" value="1"/>
</dbReference>
<dbReference type="PANTHER" id="PTHR46333:SF2">
    <property type="entry name" value="CYTOKINESIS PROTEIN 3"/>
    <property type="match status" value="1"/>
</dbReference>
<keyword evidence="1" id="KW-0812">Transmembrane</keyword>
<feature type="transmembrane region" description="Helical" evidence="1">
    <location>
        <begin position="105"/>
        <end position="123"/>
    </location>
</feature>
<dbReference type="EMBL" id="QPJD01000020">
    <property type="protein sequence ID" value="RCW41980.1"/>
    <property type="molecule type" value="Genomic_DNA"/>
</dbReference>
<protein>
    <submittedName>
        <fullName evidence="3">Transglutaminase superfamily protein</fullName>
    </submittedName>
</protein>
<evidence type="ECO:0000256" key="1">
    <source>
        <dbReference type="SAM" id="Phobius"/>
    </source>
</evidence>
<dbReference type="GO" id="GO:0005737">
    <property type="term" value="C:cytoplasm"/>
    <property type="evidence" value="ECO:0007669"/>
    <property type="project" value="TreeGrafter"/>
</dbReference>
<gene>
    <name evidence="3" type="ORF">DFP97_120117</name>
</gene>
<feature type="transmembrane region" description="Helical" evidence="1">
    <location>
        <begin position="43"/>
        <end position="63"/>
    </location>
</feature>
<feature type="transmembrane region" description="Helical" evidence="1">
    <location>
        <begin position="15"/>
        <end position="31"/>
    </location>
</feature>
<evidence type="ECO:0000313" key="4">
    <source>
        <dbReference type="Proteomes" id="UP000252415"/>
    </source>
</evidence>
<evidence type="ECO:0000313" key="3">
    <source>
        <dbReference type="EMBL" id="RCW41980.1"/>
    </source>
</evidence>
<name>A0A368VRG7_9BACL</name>